<evidence type="ECO:0000259" key="2">
    <source>
        <dbReference type="Pfam" id="PF13649"/>
    </source>
</evidence>
<proteinExistence type="predicted"/>
<dbReference type="Proteomes" id="UP000272025">
    <property type="component" value="Unassembled WGS sequence"/>
</dbReference>
<dbReference type="Gene3D" id="3.40.50.150">
    <property type="entry name" value="Vaccinia Virus protein VP39"/>
    <property type="match status" value="1"/>
</dbReference>
<dbReference type="InterPro" id="IPR029063">
    <property type="entry name" value="SAM-dependent_MTases_sf"/>
</dbReference>
<dbReference type="Pfam" id="PF14027">
    <property type="entry name" value="Questin_oxidase"/>
    <property type="match status" value="1"/>
</dbReference>
<sequence>MSITTTTVEATVETPFTSGAVRSGSNIDFWRSYIESRPNPPEDFFQLINEYHQKHGDNTSDIAHDVGTGPGNIAARLAAYFKHVVGSDVNSDALAVAPALMPQHLSGRLAFIHSPAEDLAVKTPATSGGNGTTDLITVSECMPLLNAPKALKAFHHLLRPGGTLGIYFYGPCIFADGDVEKCNAAYDKVATRICTFNQPMKGTPGFPFHLHAAETLESYMDNIAFPAEDWENVVRHKWNCDMPLLFNSKAGFDFDFGAVDRRSKDEGTEEAINRDFWGAEWSVADIKAYLDSVYPNYRDKAGARYAEVEELLQELDVAMGGEKRKVSFPVVLLLATKKGAVFTTKPKASRVQLSADCGSLGRVNEIPSDAVRKTEELLQKNHDEFHIFWRDQNGHNHMAHSLLTTFAIGGDAEDVQRAYEDGLPVQRAQPEANPEVIKGLANDENMFAILGQVAQYTNVMTFFEQLMDQRDWRDVLDQYCFSGTKLADIILARMYEGAYHPIIHLGLGVEFEQPSIIAEALAQAITHPVSGIPDCLLASSEIADQANGGRMDLSLVELFNMARENDIIFRGPRWEDMTLKMKDGVLGRSREAIVRLAAQLRVDPCDIERRAAESVNGSAYLAGASQRPGKAAKIDFFHMHAVTSSIFLTVLVRQPWISLENKVRLVEWKGRTDLFWYAASGCSKLDIREINDYKAGASAGMGWSELYRSINKMHDDGHVAKFVRALKSGQEVSKPFEQANQATFRLQGDAWLNLARMAYDSTIGLPDEIKWIWGAGFAQAWGNVAARA</sequence>
<name>A0A3N2PJ35_SODAK</name>
<accession>A0A3N2PJ35</accession>
<dbReference type="PANTHER" id="PTHR35870">
    <property type="entry name" value="PROTEIN, PUTATIVE (AFU_ORTHOLOGUE AFUA_5G03330)-RELATED"/>
    <property type="match status" value="1"/>
</dbReference>
<keyword evidence="1" id="KW-0560">Oxidoreductase</keyword>
<dbReference type="EMBL" id="ML119069">
    <property type="protein sequence ID" value="ROT34552.1"/>
    <property type="molecule type" value="Genomic_DNA"/>
</dbReference>
<dbReference type="Pfam" id="PF13649">
    <property type="entry name" value="Methyltransf_25"/>
    <property type="match status" value="1"/>
</dbReference>
<gene>
    <name evidence="3" type="ORF">SODALDRAFT_318517</name>
</gene>
<evidence type="ECO:0000256" key="1">
    <source>
        <dbReference type="ARBA" id="ARBA00023002"/>
    </source>
</evidence>
<protein>
    <submittedName>
        <fullName evidence="3">S-adenosyl-L-methionine-dependent methyltransferase</fullName>
    </submittedName>
</protein>
<organism evidence="3 4">
    <name type="scientific">Sodiomyces alkalinus (strain CBS 110278 / VKM F-3762 / F11)</name>
    <name type="common">Alkaliphilic filamentous fungus</name>
    <dbReference type="NCBI Taxonomy" id="1314773"/>
    <lineage>
        <taxon>Eukaryota</taxon>
        <taxon>Fungi</taxon>
        <taxon>Dikarya</taxon>
        <taxon>Ascomycota</taxon>
        <taxon>Pezizomycotina</taxon>
        <taxon>Sordariomycetes</taxon>
        <taxon>Hypocreomycetidae</taxon>
        <taxon>Glomerellales</taxon>
        <taxon>Plectosphaerellaceae</taxon>
        <taxon>Sodiomyces</taxon>
    </lineage>
</organism>
<dbReference type="AlphaFoldDB" id="A0A3N2PJ35"/>
<feature type="domain" description="Methyltransferase" evidence="2">
    <location>
        <begin position="65"/>
        <end position="162"/>
    </location>
</feature>
<dbReference type="STRING" id="1314773.A0A3N2PJ35"/>
<dbReference type="GeneID" id="39577862"/>
<reference evidence="3 4" key="1">
    <citation type="journal article" date="2018" name="Mol. Ecol.">
        <title>The obligate alkalophilic soda-lake fungus Sodiomyces alkalinus has shifted to a protein diet.</title>
        <authorList>
            <person name="Grum-Grzhimaylo A.A."/>
            <person name="Falkoski D.L."/>
            <person name="van den Heuvel J."/>
            <person name="Valero-Jimenez C.A."/>
            <person name="Min B."/>
            <person name="Choi I.G."/>
            <person name="Lipzen A."/>
            <person name="Daum C.G."/>
            <person name="Aanen D.K."/>
            <person name="Tsang A."/>
            <person name="Henrissat B."/>
            <person name="Bilanenko E.N."/>
            <person name="de Vries R.P."/>
            <person name="van Kan J.A.L."/>
            <person name="Grigoriev I.V."/>
            <person name="Debets A.J.M."/>
        </authorList>
    </citation>
    <scope>NUCLEOTIDE SEQUENCE [LARGE SCALE GENOMIC DNA]</scope>
    <source>
        <strain evidence="3 4">F11</strain>
    </source>
</reference>
<dbReference type="InterPro" id="IPR041698">
    <property type="entry name" value="Methyltransf_25"/>
</dbReference>
<dbReference type="GO" id="GO:0008168">
    <property type="term" value="F:methyltransferase activity"/>
    <property type="evidence" value="ECO:0007669"/>
    <property type="project" value="UniProtKB-KW"/>
</dbReference>
<dbReference type="CDD" id="cd02440">
    <property type="entry name" value="AdoMet_MTases"/>
    <property type="match status" value="1"/>
</dbReference>
<keyword evidence="3" id="KW-0489">Methyltransferase</keyword>
<evidence type="ECO:0000313" key="4">
    <source>
        <dbReference type="Proteomes" id="UP000272025"/>
    </source>
</evidence>
<keyword evidence="4" id="KW-1185">Reference proteome</keyword>
<dbReference type="RefSeq" id="XP_028462358.1">
    <property type="nucleotide sequence ID" value="XM_028609384.1"/>
</dbReference>
<dbReference type="SUPFAM" id="SSF53335">
    <property type="entry name" value="S-adenosyl-L-methionine-dependent methyltransferases"/>
    <property type="match status" value="1"/>
</dbReference>
<evidence type="ECO:0000313" key="3">
    <source>
        <dbReference type="EMBL" id="ROT34552.1"/>
    </source>
</evidence>
<dbReference type="InterPro" id="IPR025337">
    <property type="entry name" value="Questin_oxidase-like"/>
</dbReference>
<keyword evidence="3" id="KW-0808">Transferase</keyword>
<dbReference type="OrthoDB" id="10004862at2759"/>
<dbReference type="PANTHER" id="PTHR35870:SF7">
    <property type="entry name" value="BAEYER-VILLIGER OXIDASE MDPL"/>
    <property type="match status" value="1"/>
</dbReference>
<dbReference type="GO" id="GO:0032259">
    <property type="term" value="P:methylation"/>
    <property type="evidence" value="ECO:0007669"/>
    <property type="project" value="UniProtKB-KW"/>
</dbReference>
<dbReference type="GO" id="GO:0016491">
    <property type="term" value="F:oxidoreductase activity"/>
    <property type="evidence" value="ECO:0007669"/>
    <property type="project" value="UniProtKB-KW"/>
</dbReference>